<evidence type="ECO:0000313" key="1">
    <source>
        <dbReference type="EMBL" id="KYZ77589.1"/>
    </source>
</evidence>
<dbReference type="Proteomes" id="UP000076268">
    <property type="component" value="Unassembled WGS sequence"/>
</dbReference>
<name>A0A154BUI1_ANASB</name>
<keyword evidence="2" id="KW-1185">Reference proteome</keyword>
<sequence length="138" mass="15947">MRTLHEEAIEQLELMKTALDAREEAAGTLRDTLDNIATHHWHAYMDIIHLITLHDEAMANVIKKYGLALRDQDDEADDRLGISPTLLTLLLVALIRRHRRIWHIYGWRASPMGDYLKESLVMEREHVAELIAMVQSSL</sequence>
<accession>A0A154BUI1</accession>
<organism evidence="1 2">
    <name type="scientific">Anaerosporomusa subterranea</name>
    <dbReference type="NCBI Taxonomy" id="1794912"/>
    <lineage>
        <taxon>Bacteria</taxon>
        <taxon>Bacillati</taxon>
        <taxon>Bacillota</taxon>
        <taxon>Negativicutes</taxon>
        <taxon>Acetonemataceae</taxon>
        <taxon>Anaerosporomusa</taxon>
    </lineage>
</organism>
<dbReference type="EMBL" id="LSGP01000013">
    <property type="protein sequence ID" value="KYZ77589.1"/>
    <property type="molecule type" value="Genomic_DNA"/>
</dbReference>
<evidence type="ECO:0000313" key="2">
    <source>
        <dbReference type="Proteomes" id="UP000076268"/>
    </source>
</evidence>
<dbReference type="AlphaFoldDB" id="A0A154BUI1"/>
<proteinExistence type="predicted"/>
<dbReference type="STRING" id="1794912.AXX12_01850"/>
<gene>
    <name evidence="1" type="ORF">AXX12_01850</name>
</gene>
<comment type="caution">
    <text evidence="1">The sequence shown here is derived from an EMBL/GenBank/DDBJ whole genome shotgun (WGS) entry which is preliminary data.</text>
</comment>
<protein>
    <submittedName>
        <fullName evidence="1">Uncharacterized protein</fullName>
    </submittedName>
</protein>
<reference evidence="1 2" key="1">
    <citation type="submission" date="2016-02" db="EMBL/GenBank/DDBJ databases">
        <title>Anaerosporomusa subterraneum gen. nov., sp. nov., a spore-forming obligate anaerobe isolated from saprolite.</title>
        <authorList>
            <person name="Choi J.K."/>
            <person name="Shah M."/>
            <person name="Yee N."/>
        </authorList>
    </citation>
    <scope>NUCLEOTIDE SEQUENCE [LARGE SCALE GENOMIC DNA]</scope>
    <source>
        <strain evidence="1 2">RU4</strain>
    </source>
</reference>
<dbReference type="OrthoDB" id="1683846at2"/>